<dbReference type="Proteomes" id="UP000236728">
    <property type="component" value="Unassembled WGS sequence"/>
</dbReference>
<proteinExistence type="inferred from homology"/>
<dbReference type="Gene3D" id="3.10.290.10">
    <property type="entry name" value="RNA-binding S4 domain"/>
    <property type="match status" value="1"/>
</dbReference>
<keyword evidence="8" id="KW-1185">Reference proteome</keyword>
<dbReference type="GO" id="GO:0034605">
    <property type="term" value="P:cellular response to heat"/>
    <property type="evidence" value="ECO:0007669"/>
    <property type="project" value="InterPro"/>
</dbReference>
<sequence length="131" mass="14868">MSGTRTNMRIDKWLWASRFYKTRALAAKACDLGRVRLDGALAKPARDVKIGDRLNVTNDSGLYEIEVVELSEIRGPAAAAQKLFSESEESREARAKLLAEKRVMAQFESLPEAKPTGRDRRMLNKFRGRER</sequence>
<evidence type="ECO:0000259" key="6">
    <source>
        <dbReference type="SMART" id="SM00363"/>
    </source>
</evidence>
<evidence type="ECO:0000256" key="3">
    <source>
        <dbReference type="ARBA" id="ARBA00023125"/>
    </source>
</evidence>
<reference evidence="7 8" key="1">
    <citation type="submission" date="2016-10" db="EMBL/GenBank/DDBJ databases">
        <authorList>
            <person name="de Groot N.N."/>
        </authorList>
    </citation>
    <scope>NUCLEOTIDE SEQUENCE [LARGE SCALE GENOMIC DNA]</scope>
    <source>
        <strain evidence="7 8">DSM 22489</strain>
    </source>
</reference>
<dbReference type="SMART" id="SM00363">
    <property type="entry name" value="S4"/>
    <property type="match status" value="1"/>
</dbReference>
<evidence type="ECO:0000313" key="7">
    <source>
        <dbReference type="EMBL" id="SEG24237.1"/>
    </source>
</evidence>
<evidence type="ECO:0000256" key="4">
    <source>
        <dbReference type="PROSITE-ProRule" id="PRU00182"/>
    </source>
</evidence>
<dbReference type="InterPro" id="IPR002942">
    <property type="entry name" value="S4_RNA-bd"/>
</dbReference>
<protein>
    <submittedName>
        <fullName evidence="7">Heat shock protein Hsp15</fullName>
    </submittedName>
</protein>
<dbReference type="PROSITE" id="PS50889">
    <property type="entry name" value="S4"/>
    <property type="match status" value="1"/>
</dbReference>
<dbReference type="GO" id="GO:0003727">
    <property type="term" value="F:single-stranded RNA binding"/>
    <property type="evidence" value="ECO:0007669"/>
    <property type="project" value="InterPro"/>
</dbReference>
<keyword evidence="2 4" id="KW-0694">RNA-binding</keyword>
<dbReference type="AlphaFoldDB" id="A0A1H5YL64"/>
<keyword evidence="7" id="KW-0346">Stress response</keyword>
<keyword evidence="3" id="KW-0238">DNA-binding</keyword>
<feature type="compositionally biased region" description="Basic and acidic residues" evidence="5">
    <location>
        <begin position="115"/>
        <end position="131"/>
    </location>
</feature>
<accession>A0A1H5YL64</accession>
<evidence type="ECO:0000256" key="2">
    <source>
        <dbReference type="ARBA" id="ARBA00022884"/>
    </source>
</evidence>
<dbReference type="InterPro" id="IPR036986">
    <property type="entry name" value="S4_RNA-bd_sf"/>
</dbReference>
<dbReference type="SUPFAM" id="SSF55174">
    <property type="entry name" value="Alpha-L RNA-binding motif"/>
    <property type="match status" value="1"/>
</dbReference>
<dbReference type="Pfam" id="PF01479">
    <property type="entry name" value="S4"/>
    <property type="match status" value="1"/>
</dbReference>
<organism evidence="7 8">
    <name type="scientific">Bryocella elongata</name>
    <dbReference type="NCBI Taxonomy" id="863522"/>
    <lineage>
        <taxon>Bacteria</taxon>
        <taxon>Pseudomonadati</taxon>
        <taxon>Acidobacteriota</taxon>
        <taxon>Terriglobia</taxon>
        <taxon>Terriglobales</taxon>
        <taxon>Acidobacteriaceae</taxon>
        <taxon>Bryocella</taxon>
    </lineage>
</organism>
<evidence type="ECO:0000256" key="1">
    <source>
        <dbReference type="ARBA" id="ARBA00008396"/>
    </source>
</evidence>
<dbReference type="RefSeq" id="WP_235011532.1">
    <property type="nucleotide sequence ID" value="NZ_FNVA01000003.1"/>
</dbReference>
<feature type="region of interest" description="Disordered" evidence="5">
    <location>
        <begin position="109"/>
        <end position="131"/>
    </location>
</feature>
<dbReference type="PIRSF" id="PIRSF016821">
    <property type="entry name" value="HSP15"/>
    <property type="match status" value="1"/>
</dbReference>
<dbReference type="EMBL" id="FNVA01000003">
    <property type="protein sequence ID" value="SEG24237.1"/>
    <property type="molecule type" value="Genomic_DNA"/>
</dbReference>
<evidence type="ECO:0000256" key="5">
    <source>
        <dbReference type="SAM" id="MobiDB-lite"/>
    </source>
</evidence>
<evidence type="ECO:0000313" key="8">
    <source>
        <dbReference type="Proteomes" id="UP000236728"/>
    </source>
</evidence>
<dbReference type="GO" id="GO:0043023">
    <property type="term" value="F:ribosomal large subunit binding"/>
    <property type="evidence" value="ECO:0007669"/>
    <property type="project" value="InterPro"/>
</dbReference>
<name>A0A1H5YL64_9BACT</name>
<feature type="domain" description="RNA-binding S4" evidence="6">
    <location>
        <begin position="8"/>
        <end position="71"/>
    </location>
</feature>
<comment type="similarity">
    <text evidence="1">Belongs to the HSP15 family.</text>
</comment>
<gene>
    <name evidence="7" type="ORF">SAMN05421819_2349</name>
</gene>
<dbReference type="CDD" id="cd00165">
    <property type="entry name" value="S4"/>
    <property type="match status" value="1"/>
</dbReference>
<dbReference type="InterPro" id="IPR025708">
    <property type="entry name" value="HSP15"/>
</dbReference>
<dbReference type="GO" id="GO:0003677">
    <property type="term" value="F:DNA binding"/>
    <property type="evidence" value="ECO:0007669"/>
    <property type="project" value="UniProtKB-KW"/>
</dbReference>